<dbReference type="PANTHER" id="PTHR21223:SF3">
    <property type="entry name" value="CBY1-INTERACTING BAR DOMAIN-CONTAINING PROTEIN 2"/>
    <property type="match status" value="1"/>
</dbReference>
<dbReference type="GO" id="GO:0060271">
    <property type="term" value="P:cilium assembly"/>
    <property type="evidence" value="ECO:0007669"/>
    <property type="project" value="TreeGrafter"/>
</dbReference>
<dbReference type="Ensembl" id="ENSSFOT00015011729.2">
    <property type="protein sequence ID" value="ENSSFOP00015011579.2"/>
    <property type="gene ID" value="ENSSFOG00015007491.2"/>
</dbReference>
<dbReference type="GeneTree" id="ENSGT00390000010285"/>
<keyword evidence="4" id="KW-1185">Reference proteome</keyword>
<proteinExistence type="predicted"/>
<gene>
    <name evidence="3" type="primary">CIBAR2</name>
</gene>
<name>A0A8C9R8U3_SCLFO</name>
<dbReference type="InterPro" id="IPR009602">
    <property type="entry name" value="CBAR/FAM92"/>
</dbReference>
<comment type="subcellular location">
    <subcellularLocation>
        <location evidence="1">Cytoplasm</location>
        <location evidence="1">Cytoskeleton</location>
        <location evidence="1">Microtubule organizing center</location>
        <location evidence="1">Centrosome</location>
        <location evidence="1">Centriole</location>
    </subcellularLocation>
</comment>
<protein>
    <submittedName>
        <fullName evidence="3">CBY1 interacting BAR domain containing 2</fullName>
    </submittedName>
</protein>
<evidence type="ECO:0000256" key="2">
    <source>
        <dbReference type="SAM" id="MobiDB-lite"/>
    </source>
</evidence>
<dbReference type="PANTHER" id="PTHR21223">
    <property type="entry name" value="CBY1-INTERACTING BAR DOMAIN-CONTAINING PROTEIN HOMOLOG"/>
    <property type="match status" value="1"/>
</dbReference>
<feature type="region of interest" description="Disordered" evidence="2">
    <location>
        <begin position="241"/>
        <end position="260"/>
    </location>
</feature>
<feature type="compositionally biased region" description="Acidic residues" evidence="2">
    <location>
        <begin position="285"/>
        <end position="309"/>
    </location>
</feature>
<dbReference type="OrthoDB" id="60621at2759"/>
<organism evidence="3 4">
    <name type="scientific">Scleropages formosus</name>
    <name type="common">Asian bonytongue</name>
    <name type="synonym">Osteoglossum formosum</name>
    <dbReference type="NCBI Taxonomy" id="113540"/>
    <lineage>
        <taxon>Eukaryota</taxon>
        <taxon>Metazoa</taxon>
        <taxon>Chordata</taxon>
        <taxon>Craniata</taxon>
        <taxon>Vertebrata</taxon>
        <taxon>Euteleostomi</taxon>
        <taxon>Actinopterygii</taxon>
        <taxon>Neopterygii</taxon>
        <taxon>Teleostei</taxon>
        <taxon>Osteoglossocephala</taxon>
        <taxon>Osteoglossomorpha</taxon>
        <taxon>Osteoglossiformes</taxon>
        <taxon>Osteoglossidae</taxon>
        <taxon>Scleropages</taxon>
    </lineage>
</organism>
<dbReference type="Gene3D" id="1.20.1270.60">
    <property type="entry name" value="Arfaptin homology (AH) domain/BAR domain"/>
    <property type="match status" value="1"/>
</dbReference>
<evidence type="ECO:0000313" key="3">
    <source>
        <dbReference type="Ensembl" id="ENSSFOP00015011579.2"/>
    </source>
</evidence>
<dbReference type="InterPro" id="IPR027267">
    <property type="entry name" value="AH/BAR_dom_sf"/>
</dbReference>
<feature type="region of interest" description="Disordered" evidence="2">
    <location>
        <begin position="272"/>
        <end position="316"/>
    </location>
</feature>
<dbReference type="GO" id="GO:0005814">
    <property type="term" value="C:centriole"/>
    <property type="evidence" value="ECO:0007669"/>
    <property type="project" value="UniProtKB-SubCell"/>
</dbReference>
<dbReference type="AlphaFoldDB" id="A0A8C9R8U3"/>
<reference evidence="3 4" key="1">
    <citation type="submission" date="2019-04" db="EMBL/GenBank/DDBJ databases">
        <authorList>
            <consortium name="Wellcome Sanger Institute Data Sharing"/>
        </authorList>
    </citation>
    <scope>NUCLEOTIDE SEQUENCE [LARGE SCALE GENOMIC DNA]</scope>
</reference>
<dbReference type="SUPFAM" id="SSF103657">
    <property type="entry name" value="BAR/IMD domain-like"/>
    <property type="match status" value="1"/>
</dbReference>
<dbReference type="Pfam" id="PF06730">
    <property type="entry name" value="FAM92"/>
    <property type="match status" value="1"/>
</dbReference>
<dbReference type="GO" id="GO:0036064">
    <property type="term" value="C:ciliary basal body"/>
    <property type="evidence" value="ECO:0007669"/>
    <property type="project" value="TreeGrafter"/>
</dbReference>
<dbReference type="GO" id="GO:0035869">
    <property type="term" value="C:ciliary transition zone"/>
    <property type="evidence" value="ECO:0007669"/>
    <property type="project" value="TreeGrafter"/>
</dbReference>
<dbReference type="Proteomes" id="UP000694397">
    <property type="component" value="Chromosome 11"/>
</dbReference>
<reference evidence="3" key="2">
    <citation type="submission" date="2025-08" db="UniProtKB">
        <authorList>
            <consortium name="Ensembl"/>
        </authorList>
    </citation>
    <scope>IDENTIFICATION</scope>
</reference>
<evidence type="ECO:0000256" key="1">
    <source>
        <dbReference type="ARBA" id="ARBA00004114"/>
    </source>
</evidence>
<evidence type="ECO:0000313" key="4">
    <source>
        <dbReference type="Proteomes" id="UP000694397"/>
    </source>
</evidence>
<sequence length="337" mass="38846">MNSFIARDPQVRMMEAVVNQAEKHLGQLCSQLAAYTRRTAKLRDKADLLVRQLGDFSNTEDHELRTGMRILAEDLAMLQDYRQAQVERLETRVVNPLKVYGDVVKNKRAELKKFAADHSREVKVLQKLDRIRMKNPSDRQTICQAEANALIATTNVNRSIRQLEETMSTFQLQKLQDIKRIFADFVTIEMLFHAKALEVYSNTFQTLKDMDVDKDLEAFRARIQVHDDVGDGHAMQLSIPMTSSGLSSLPRYPSPTPSSLRLQLDYTKRSLQQAHQRRLPRQEEVCEDDEGEDDEEEEGEEEEEEELQEEEKVKESYAARCSCQEGVYRSEVLTCSV</sequence>
<accession>A0A8C9R8U3</accession>
<reference evidence="3" key="3">
    <citation type="submission" date="2025-09" db="UniProtKB">
        <authorList>
            <consortium name="Ensembl"/>
        </authorList>
    </citation>
    <scope>IDENTIFICATION</scope>
</reference>